<dbReference type="SMART" id="SM00577">
    <property type="entry name" value="CPDc"/>
    <property type="match status" value="1"/>
</dbReference>
<dbReference type="FunFam" id="3.40.50.1000:FF:000121">
    <property type="entry name" value="Uncharacterized protein"/>
    <property type="match status" value="1"/>
</dbReference>
<dbReference type="PROSITE" id="PS50969">
    <property type="entry name" value="FCP1"/>
    <property type="match status" value="1"/>
</dbReference>
<dbReference type="InterPro" id="IPR023214">
    <property type="entry name" value="HAD_sf"/>
</dbReference>
<feature type="compositionally biased region" description="Low complexity" evidence="2">
    <location>
        <begin position="444"/>
        <end position="456"/>
    </location>
</feature>
<dbReference type="SUPFAM" id="SSF56784">
    <property type="entry name" value="HAD-like"/>
    <property type="match status" value="1"/>
</dbReference>
<evidence type="ECO:0000256" key="1">
    <source>
        <dbReference type="SAM" id="Coils"/>
    </source>
</evidence>
<organism evidence="4 5">
    <name type="scientific">Pseudocohnilembus persalinus</name>
    <name type="common">Ciliate</name>
    <dbReference type="NCBI Taxonomy" id="266149"/>
    <lineage>
        <taxon>Eukaryota</taxon>
        <taxon>Sar</taxon>
        <taxon>Alveolata</taxon>
        <taxon>Ciliophora</taxon>
        <taxon>Intramacronucleata</taxon>
        <taxon>Oligohymenophorea</taxon>
        <taxon>Scuticociliatia</taxon>
        <taxon>Philasterida</taxon>
        <taxon>Pseudocohnilembidae</taxon>
        <taxon>Pseudocohnilembus</taxon>
    </lineage>
</organism>
<dbReference type="InterPro" id="IPR036412">
    <property type="entry name" value="HAD-like_sf"/>
</dbReference>
<feature type="region of interest" description="Disordered" evidence="2">
    <location>
        <begin position="738"/>
        <end position="758"/>
    </location>
</feature>
<dbReference type="EMBL" id="LDAU01000061">
    <property type="protein sequence ID" value="KRX08603.1"/>
    <property type="molecule type" value="Genomic_DNA"/>
</dbReference>
<evidence type="ECO:0000313" key="4">
    <source>
        <dbReference type="EMBL" id="KRX08603.1"/>
    </source>
</evidence>
<name>A0A0V0R276_PSEPJ</name>
<gene>
    <name evidence="4" type="ORF">PPERSA_01856</name>
</gene>
<feature type="region of interest" description="Disordered" evidence="2">
    <location>
        <begin position="425"/>
        <end position="471"/>
    </location>
</feature>
<feature type="region of interest" description="Disordered" evidence="2">
    <location>
        <begin position="677"/>
        <end position="713"/>
    </location>
</feature>
<dbReference type="InterPro" id="IPR004274">
    <property type="entry name" value="FCP1_dom"/>
</dbReference>
<dbReference type="OMA" id="NTQSHEY"/>
<accession>A0A0V0R276</accession>
<dbReference type="InterPro" id="IPR050365">
    <property type="entry name" value="TIM50"/>
</dbReference>
<dbReference type="PANTHER" id="PTHR12210">
    <property type="entry name" value="DULLARD PROTEIN PHOSPHATASE"/>
    <property type="match status" value="1"/>
</dbReference>
<dbReference type="Proteomes" id="UP000054937">
    <property type="component" value="Unassembled WGS sequence"/>
</dbReference>
<protein>
    <submittedName>
        <fullName evidence="4">HAD-like domain</fullName>
    </submittedName>
</protein>
<sequence length="1265" mass="150565">MEITKSLQYIKQKSYLLKEKEQDPEFQINNFYQQEDYQLQSNQGFQQKCQYQDNKTLTNSNNLQGEQISFQKKENSPIKKSKNHHFYKSQINLGKFTKNNQLEQKSHEMSNYISKNFVHSPRINQTQNNYSSKNEDSQLMRQNENQSFVEKYSLKNKNQNLKNLVTQRERKNSNYLQEQSQYLEKINYQQNFNVRNVLQDKSNQINNKNNQQNQNNLQNQKQDINQNQNEQKDLQNQRAVFKSYLQKQKNIEKNLFFQNQQQENNFNQKNSQNINQIDNQNKTQNKEVLGNKQRYANDRVQVKEIYLQQELDLTPRIQDQNNSCSNKNNFTNLDELERKIADRKLSQNNENQNKRQIIEKLEQQQKILEEQKRLTQKQQNNQKNNKNNNNKEQNTHNQENKQRDYQKLQEKLTFLQNRIQSVKQNIHTSKQEREIREQQNPALQKTQKNQEQQQKNILSNNNDEKPSQLYNNQQNKNTENIILKYKIHQKNQKSLNNSNLIAQQFPENEVNNKQQLNIPLNKYQSQANLNNQNLTQSALNNIQNTSQTTKNLQQSQTTISFDFKFNNQQLKQNNIENQNKNQNIQQIQNQNSQFPLTAKNQSNKQSFQAFQQKNENNNNNSFNNENSKDNNNNKKSQSSISSIRGHFQQQKQFFYEQQEKEKQEREKKIQEQKLELQKQRQIKSNQQQIINDERSQNYKNEQDQEIEDRKNYSDQQLQSQYFKKKIIQQTQLEIQKIRQKQMNQKQMNENQIPQKTPTNIQNIQKNSEDLQNQDKKTQQNNIQTNKVTINLNLEQKELEQSINQNQNVTQQNSQKQPVSLKSFVTQVNLGSPLFSAQNYNSFKKQEILNQKNNYREQNLTGEKQQQHKSKSQNASRNNSDKKSEFQLKFDELTQQAEYQNQNQNQNQNSNQNSYDYSILQENQEKNNQINDNYNNNQQKFQQKRTYIQNSVSNPKLPKSPTSPTVNSVLARSQSTQNNSKLKFFQKENPQNETNSILDKYKSQNINSNYNNEPYLITNKQNIFYINQILKAHTTHKNDNSYIMNLAREHLLQSIQGLSFVRMLKPIPLKTIQQKSVYLPKTNKKTIVFDLDETLIHCNESAQQASDVVLPIKFPSGDIIQAGINIRPFTNNLLKQLHQDFEIIIFTASHSCYANVVLDYLDPQKQYISHRLYREHCVQTEEGVYVKDLRIDNASYSFGFQLDNGIPIIPFYDFKQDQELKYLLDYLNQFKNVDDVRTLNKSFLKLHQYDDFQNSVELVQSLYNKN</sequence>
<feature type="compositionally biased region" description="Low complexity" evidence="2">
    <location>
        <begin position="376"/>
        <end position="397"/>
    </location>
</feature>
<feature type="region of interest" description="Disordered" evidence="2">
    <location>
        <begin position="859"/>
        <end position="883"/>
    </location>
</feature>
<keyword evidence="1" id="KW-0175">Coiled coil</keyword>
<feature type="compositionally biased region" description="Low complexity" evidence="2">
    <location>
        <begin position="740"/>
        <end position="752"/>
    </location>
</feature>
<feature type="region of interest" description="Disordered" evidence="2">
    <location>
        <begin position="614"/>
        <end position="641"/>
    </location>
</feature>
<feature type="coiled-coil region" evidence="1">
    <location>
        <begin position="154"/>
        <end position="237"/>
    </location>
</feature>
<dbReference type="Gene3D" id="3.40.50.1000">
    <property type="entry name" value="HAD superfamily/HAD-like"/>
    <property type="match status" value="1"/>
</dbReference>
<dbReference type="Pfam" id="PF03031">
    <property type="entry name" value="NIF"/>
    <property type="match status" value="1"/>
</dbReference>
<dbReference type="InParanoid" id="A0A0V0R276"/>
<feature type="compositionally biased region" description="Basic and acidic residues" evidence="2">
    <location>
        <begin position="691"/>
        <end position="712"/>
    </location>
</feature>
<feature type="domain" description="FCP1 homology" evidence="3">
    <location>
        <begin position="1079"/>
        <end position="1245"/>
    </location>
</feature>
<evidence type="ECO:0000256" key="2">
    <source>
        <dbReference type="SAM" id="MobiDB-lite"/>
    </source>
</evidence>
<feature type="coiled-coil region" evidence="1">
    <location>
        <begin position="760"/>
        <end position="811"/>
    </location>
</feature>
<feature type="region of interest" description="Disordered" evidence="2">
    <location>
        <begin position="374"/>
        <end position="403"/>
    </location>
</feature>
<dbReference type="OrthoDB" id="10249888at2759"/>
<keyword evidence="5" id="KW-1185">Reference proteome</keyword>
<evidence type="ECO:0000313" key="5">
    <source>
        <dbReference type="Proteomes" id="UP000054937"/>
    </source>
</evidence>
<feature type="compositionally biased region" description="Polar residues" evidence="2">
    <location>
        <begin position="122"/>
        <end position="132"/>
    </location>
</feature>
<feature type="region of interest" description="Disordered" evidence="2">
    <location>
        <begin position="121"/>
        <end position="141"/>
    </location>
</feature>
<feature type="region of interest" description="Disordered" evidence="2">
    <location>
        <begin position="951"/>
        <end position="977"/>
    </location>
</feature>
<dbReference type="AlphaFoldDB" id="A0A0V0R276"/>
<dbReference type="CDD" id="cd07521">
    <property type="entry name" value="HAD_FCP1-like"/>
    <property type="match status" value="1"/>
</dbReference>
<comment type="caution">
    <text evidence="4">The sequence shown here is derived from an EMBL/GenBank/DDBJ whole genome shotgun (WGS) entry which is preliminary data.</text>
</comment>
<reference evidence="4 5" key="1">
    <citation type="journal article" date="2015" name="Sci. Rep.">
        <title>Genome of the facultative scuticociliatosis pathogen Pseudocohnilembus persalinus provides insight into its virulence through horizontal gene transfer.</title>
        <authorList>
            <person name="Xiong J."/>
            <person name="Wang G."/>
            <person name="Cheng J."/>
            <person name="Tian M."/>
            <person name="Pan X."/>
            <person name="Warren A."/>
            <person name="Jiang C."/>
            <person name="Yuan D."/>
            <person name="Miao W."/>
        </authorList>
    </citation>
    <scope>NUCLEOTIDE SEQUENCE [LARGE SCALE GENOMIC DNA]</scope>
    <source>
        <strain evidence="4">36N120E</strain>
    </source>
</reference>
<evidence type="ECO:0000259" key="3">
    <source>
        <dbReference type="PROSITE" id="PS50969"/>
    </source>
</evidence>
<proteinExistence type="predicted"/>
<feature type="compositionally biased region" description="Low complexity" evidence="2">
    <location>
        <begin position="614"/>
        <end position="625"/>
    </location>
</feature>